<organism evidence="1">
    <name type="scientific">marine sediment metagenome</name>
    <dbReference type="NCBI Taxonomy" id="412755"/>
    <lineage>
        <taxon>unclassified sequences</taxon>
        <taxon>metagenomes</taxon>
        <taxon>ecological metagenomes</taxon>
    </lineage>
</organism>
<protein>
    <submittedName>
        <fullName evidence="1">Uncharacterized protein</fullName>
    </submittedName>
</protein>
<feature type="non-terminal residue" evidence="1">
    <location>
        <position position="1"/>
    </location>
</feature>
<sequence length="54" mass="6316">ISGPGNFPMFIKARDRFYDGYVLRIEASRVIFRQTRQGNIRLSPAKTIIKEIKF</sequence>
<proteinExistence type="predicted"/>
<evidence type="ECO:0000313" key="1">
    <source>
        <dbReference type="EMBL" id="GAH71075.1"/>
    </source>
</evidence>
<accession>X1IPA7</accession>
<comment type="caution">
    <text evidence="1">The sequence shown here is derived from an EMBL/GenBank/DDBJ whole genome shotgun (WGS) entry which is preliminary data.</text>
</comment>
<reference evidence="1" key="1">
    <citation type="journal article" date="2014" name="Front. Microbiol.">
        <title>High frequency of phylogenetically diverse reductive dehalogenase-homologous genes in deep subseafloor sedimentary metagenomes.</title>
        <authorList>
            <person name="Kawai M."/>
            <person name="Futagami T."/>
            <person name="Toyoda A."/>
            <person name="Takaki Y."/>
            <person name="Nishi S."/>
            <person name="Hori S."/>
            <person name="Arai W."/>
            <person name="Tsubouchi T."/>
            <person name="Morono Y."/>
            <person name="Uchiyama I."/>
            <person name="Ito T."/>
            <person name="Fujiyama A."/>
            <person name="Inagaki F."/>
            <person name="Takami H."/>
        </authorList>
    </citation>
    <scope>NUCLEOTIDE SEQUENCE</scope>
    <source>
        <strain evidence="1">Expedition CK06-06</strain>
    </source>
</reference>
<dbReference type="EMBL" id="BARU01033756">
    <property type="protein sequence ID" value="GAH71075.1"/>
    <property type="molecule type" value="Genomic_DNA"/>
</dbReference>
<dbReference type="AlphaFoldDB" id="X1IPA7"/>
<gene>
    <name evidence="1" type="ORF">S03H2_53066</name>
</gene>
<name>X1IPA7_9ZZZZ</name>